<dbReference type="HOGENOM" id="CLU_2922441_0_0_1"/>
<evidence type="ECO:0000313" key="2">
    <source>
        <dbReference type="EMBL" id="KIW95701.1"/>
    </source>
</evidence>
<feature type="region of interest" description="Disordered" evidence="1">
    <location>
        <begin position="40"/>
        <end position="61"/>
    </location>
</feature>
<evidence type="ECO:0000256" key="1">
    <source>
        <dbReference type="SAM" id="MobiDB-lite"/>
    </source>
</evidence>
<keyword evidence="3" id="KW-1185">Reference proteome</keyword>
<proteinExistence type="predicted"/>
<sequence>MGARAYDAARSQIITGDPEKSPQNPDVIGKAAAAIASTEKCCNGSPPPKRFSIDLSMQHLS</sequence>
<dbReference type="RefSeq" id="XP_016622370.1">
    <property type="nucleotide sequence ID" value="XM_016762032.1"/>
</dbReference>
<protein>
    <submittedName>
        <fullName evidence="2">Uncharacterized protein</fullName>
    </submittedName>
</protein>
<dbReference type="Proteomes" id="UP000053789">
    <property type="component" value="Unassembled WGS sequence"/>
</dbReference>
<evidence type="ECO:0000313" key="3">
    <source>
        <dbReference type="Proteomes" id="UP000053789"/>
    </source>
</evidence>
<dbReference type="EMBL" id="KN846984">
    <property type="protein sequence ID" value="KIW95701.1"/>
    <property type="molecule type" value="Genomic_DNA"/>
</dbReference>
<feature type="region of interest" description="Disordered" evidence="1">
    <location>
        <begin position="1"/>
        <end position="25"/>
    </location>
</feature>
<reference evidence="2" key="1">
    <citation type="submission" date="2015-01" db="EMBL/GenBank/DDBJ databases">
        <title>The Genome Sequence of Cladophialophora bantiana CBS 173.52.</title>
        <authorList>
            <consortium name="The Broad Institute Genomics Platform"/>
            <person name="Cuomo C."/>
            <person name="de Hoog S."/>
            <person name="Gorbushina A."/>
            <person name="Stielow B."/>
            <person name="Teixiera M."/>
            <person name="Abouelleil A."/>
            <person name="Chapman S.B."/>
            <person name="Priest M."/>
            <person name="Young S.K."/>
            <person name="Wortman J."/>
            <person name="Nusbaum C."/>
            <person name="Birren B."/>
        </authorList>
    </citation>
    <scope>NUCLEOTIDE SEQUENCE [LARGE SCALE GENOMIC DNA]</scope>
    <source>
        <strain evidence="2">CBS 173.52</strain>
    </source>
</reference>
<name>A0A0D2F0G2_CLAB1</name>
<gene>
    <name evidence="2" type="ORF">Z519_04286</name>
</gene>
<organism evidence="2 3">
    <name type="scientific">Cladophialophora bantiana (strain ATCC 10958 / CBS 173.52 / CDC B-1940 / NIH 8579)</name>
    <name type="common">Xylohypha bantiana</name>
    <dbReference type="NCBI Taxonomy" id="1442370"/>
    <lineage>
        <taxon>Eukaryota</taxon>
        <taxon>Fungi</taxon>
        <taxon>Dikarya</taxon>
        <taxon>Ascomycota</taxon>
        <taxon>Pezizomycotina</taxon>
        <taxon>Eurotiomycetes</taxon>
        <taxon>Chaetothyriomycetidae</taxon>
        <taxon>Chaetothyriales</taxon>
        <taxon>Herpotrichiellaceae</taxon>
        <taxon>Cladophialophora</taxon>
    </lineage>
</organism>
<dbReference type="GeneID" id="27697214"/>
<dbReference type="AlphaFoldDB" id="A0A0D2F0G2"/>
<accession>A0A0D2F0G2</accession>
<dbReference type="VEuPathDB" id="FungiDB:Z519_04286"/>